<proteinExistence type="predicted"/>
<accession>A0A6M3KKY1</accession>
<dbReference type="EMBL" id="MT141530">
    <property type="protein sequence ID" value="QJA65034.1"/>
    <property type="molecule type" value="Genomic_DNA"/>
</dbReference>
<evidence type="ECO:0000313" key="2">
    <source>
        <dbReference type="EMBL" id="QJA82693.1"/>
    </source>
</evidence>
<sequence length="76" mass="8952">MDNLVEKVAQILEYHFDDVLWEGGGVEVAQELISLITEEIKKGLEEPCPHGVEHKTTKHRCFKCWQSFFKQYEEEK</sequence>
<dbReference type="AlphaFoldDB" id="A0A6M3KKY1"/>
<evidence type="ECO:0000313" key="1">
    <source>
        <dbReference type="EMBL" id="QJA65034.1"/>
    </source>
</evidence>
<name>A0A6M3KKY1_9ZZZZ</name>
<gene>
    <name evidence="2" type="ORF">MM415A00374_0005</name>
    <name evidence="1" type="ORF">MM415B00446_0058</name>
</gene>
<protein>
    <submittedName>
        <fullName evidence="2">Uncharacterized protein</fullName>
    </submittedName>
</protein>
<reference evidence="2" key="1">
    <citation type="submission" date="2020-03" db="EMBL/GenBank/DDBJ databases">
        <title>The deep terrestrial virosphere.</title>
        <authorList>
            <person name="Holmfeldt K."/>
            <person name="Nilsson E."/>
            <person name="Simone D."/>
            <person name="Lopez-Fernandez M."/>
            <person name="Wu X."/>
            <person name="de Brujin I."/>
            <person name="Lundin D."/>
            <person name="Andersson A."/>
            <person name="Bertilsson S."/>
            <person name="Dopson M."/>
        </authorList>
    </citation>
    <scope>NUCLEOTIDE SEQUENCE</scope>
    <source>
        <strain evidence="2">MM415A00374</strain>
        <strain evidence="1">MM415B00446</strain>
    </source>
</reference>
<organism evidence="2">
    <name type="scientific">viral metagenome</name>
    <dbReference type="NCBI Taxonomy" id="1070528"/>
    <lineage>
        <taxon>unclassified sequences</taxon>
        <taxon>metagenomes</taxon>
        <taxon>organismal metagenomes</taxon>
    </lineage>
</organism>
<dbReference type="EMBL" id="MT142494">
    <property type="protein sequence ID" value="QJA82693.1"/>
    <property type="molecule type" value="Genomic_DNA"/>
</dbReference>